<dbReference type="GO" id="GO:0008168">
    <property type="term" value="F:methyltransferase activity"/>
    <property type="evidence" value="ECO:0007669"/>
    <property type="project" value="UniProtKB-KW"/>
</dbReference>
<name>A0A931GX97_9BACT</name>
<protein>
    <submittedName>
        <fullName evidence="1">Class I SAM-dependent methyltransferase</fullName>
    </submittedName>
</protein>
<dbReference type="EMBL" id="JADWYR010000002">
    <property type="protein sequence ID" value="MBG9377653.1"/>
    <property type="molecule type" value="Genomic_DNA"/>
</dbReference>
<dbReference type="AlphaFoldDB" id="A0A931GX97"/>
<comment type="caution">
    <text evidence="1">The sequence shown here is derived from an EMBL/GenBank/DDBJ whole genome shotgun (WGS) entry which is preliminary data.</text>
</comment>
<keyword evidence="1" id="KW-0808">Transferase</keyword>
<dbReference type="Proteomes" id="UP000628448">
    <property type="component" value="Unassembled WGS sequence"/>
</dbReference>
<keyword evidence="2" id="KW-1185">Reference proteome</keyword>
<evidence type="ECO:0000313" key="1">
    <source>
        <dbReference type="EMBL" id="MBG9377653.1"/>
    </source>
</evidence>
<sequence>MYSPVKLGTKYLKYWLTAANGKGHGIHSPFVFDFVTKVLNDYNTYYCYTSIENLRARLKRDNTMLTLQDFGAGSRVHASYERKVSAIANSSLKPKKFAQLLFRMVNYYQPGNILELGTSLGITTAYLASADASKPVITMEGAAAVAAVAKQNFEQLNIHNIQVVEGNFDLTLDKVLEEQLPVTDFAFIDGNHRKEPTINYFKKLLPHIHEHSILVFDDIHWSEEMEAAWNHIKQHDAVTLAVDLFFIGIVFFRKEQKAKEDFVIRF</sequence>
<dbReference type="InterPro" id="IPR029063">
    <property type="entry name" value="SAM-dependent_MTases_sf"/>
</dbReference>
<dbReference type="Pfam" id="PF13578">
    <property type="entry name" value="Methyltransf_24"/>
    <property type="match status" value="1"/>
</dbReference>
<dbReference type="Gene3D" id="3.40.50.150">
    <property type="entry name" value="Vaccinia Virus protein VP39"/>
    <property type="match status" value="1"/>
</dbReference>
<proteinExistence type="predicted"/>
<organism evidence="1 2">
    <name type="scientific">Panacibacter microcysteis</name>
    <dbReference type="NCBI Taxonomy" id="2793269"/>
    <lineage>
        <taxon>Bacteria</taxon>
        <taxon>Pseudomonadati</taxon>
        <taxon>Bacteroidota</taxon>
        <taxon>Chitinophagia</taxon>
        <taxon>Chitinophagales</taxon>
        <taxon>Chitinophagaceae</taxon>
        <taxon>Panacibacter</taxon>
    </lineage>
</organism>
<gene>
    <name evidence="1" type="ORF">I5907_15520</name>
</gene>
<keyword evidence="1" id="KW-0489">Methyltransferase</keyword>
<accession>A0A931GX97</accession>
<dbReference type="SUPFAM" id="SSF53335">
    <property type="entry name" value="S-adenosyl-L-methionine-dependent methyltransferases"/>
    <property type="match status" value="1"/>
</dbReference>
<dbReference type="RefSeq" id="WP_196991726.1">
    <property type="nucleotide sequence ID" value="NZ_JADWYR010000002.1"/>
</dbReference>
<evidence type="ECO:0000313" key="2">
    <source>
        <dbReference type="Proteomes" id="UP000628448"/>
    </source>
</evidence>
<reference evidence="1" key="1">
    <citation type="submission" date="2020-11" db="EMBL/GenBank/DDBJ databases">
        <title>Bacterial whole genome sequence for Panacibacter sp. DH6.</title>
        <authorList>
            <person name="Le V."/>
            <person name="Ko S."/>
            <person name="Ahn C.-Y."/>
            <person name="Oh H.-M."/>
        </authorList>
    </citation>
    <scope>NUCLEOTIDE SEQUENCE</scope>
    <source>
        <strain evidence="1">DH6</strain>
    </source>
</reference>
<dbReference type="GO" id="GO:0032259">
    <property type="term" value="P:methylation"/>
    <property type="evidence" value="ECO:0007669"/>
    <property type="project" value="UniProtKB-KW"/>
</dbReference>